<reference evidence="2 3" key="1">
    <citation type="submission" date="2016-08" db="EMBL/GenBank/DDBJ databases">
        <authorList>
            <person name="Seilhamer J.J."/>
        </authorList>
    </citation>
    <scope>NUCLEOTIDE SEQUENCE [LARGE SCALE GENOMIC DNA]</scope>
    <source>
        <strain evidence="2 3">DX4</strain>
    </source>
</reference>
<dbReference type="PROSITE" id="PS51977">
    <property type="entry name" value="WGR"/>
    <property type="match status" value="1"/>
</dbReference>
<dbReference type="Pfam" id="PF25148">
    <property type="entry name" value="DUF7824"/>
    <property type="match status" value="1"/>
</dbReference>
<dbReference type="InterPro" id="IPR008893">
    <property type="entry name" value="WGR_domain"/>
</dbReference>
<sequence>MKKHLKYIDGTSDKFWQIEVTDATYTVTYGRNGTSGTSQSKSFESNEACLKVAEKLLNEKVKKGYSEDGEVVISNPVSRSAKSSGTDIQVVFDAYDAIIKSKNLRALLPFLKEYAKGNVEVLKKHIRKSKRYWMDFVDLSKEPQFKKHNSQWGTRGDQLQNDIISLSAIALFNKTDITPWDDAFELLKRADEPVILEVLHWSKPEWLEGFLLDKAKRDNWRRFDYLSLRALEKESLIQHQPELYALSLASFNEWTGKIKSRKFIDYIVNDQVAYERDVPELFNYETELQNGHFRDHDKEPYDAHNIWEIIFDTLLDEGKLKRKTFIEEAILIQSKDWNNNLKSFFRKRLAELNPLADELLPLQESIFACLHYPYAPVVNFAMELIKKIYEEKKFSINSFLDWMEPVMMATDNKTAIKTAFPVLEKLNRQHPKFNERITALLADVYVVPDLNIQERATKLLLKIASGKDQHLSEKLSSYVSLMQGNVRASLSSLLTEDTLLIDQEETETYHYEPKKEKVLLQEIGLPKDWNDIVFLFGKFIASDEVIDGEVLLNTYITQKQLFPEDYTAQLQPYGKQLEKKYFESVYKSYISVFLQQKIHNYDIEFKVQDVPYQKVKTLLLVKPLLNAVQKRMNSKTLLPMLSFPSHLPYWVAPKVLMERLVAYQKAGEEIDKLDLSIAISRMPRENVEEAIPLLEELNGELKELMAFCLGKTKEITFKTGSVLNKLLSKINVVAEDHFKAVWAVAARTYYPEDTFPEFEETYLKEIPMVVSPFNPIITFEERWNEFVNYQTKQKERTPSWYELNFLVPGYKNMPDYFLYGLDLFGRKNSWDYMMGQEGNVYFWDSLMPQNSDALAYFLLRSSCLTSDGGGDGLKGFLDVVNRKGFLFSKVSTLVFACTFFQNKKETRLMAGEILINLVERHAIDLVLFSEKLAFLATNKYGPFLRLIESMSMLKDVSPLHNSAFLQLLEGIFKDLDIQDKIPVNFKKMVEHYIDVLYKTNQQPSANAVALFEKLKDNASLKALIKQILK</sequence>
<dbReference type="AlphaFoldDB" id="A0A1D7QFE5"/>
<name>A0A1D7QFE5_9SPHI</name>
<evidence type="ECO:0000313" key="3">
    <source>
        <dbReference type="Proteomes" id="UP000094313"/>
    </source>
</evidence>
<dbReference type="InterPro" id="IPR056727">
    <property type="entry name" value="DUF7825"/>
</dbReference>
<accession>A0A1D7QFE5</accession>
<dbReference type="InterPro" id="IPR036930">
    <property type="entry name" value="WGR_dom_sf"/>
</dbReference>
<protein>
    <submittedName>
        <fullName evidence="2">Molybdenum metabolism regulator</fullName>
    </submittedName>
</protein>
<dbReference type="KEGG" id="psty:BFS30_09725"/>
<evidence type="ECO:0000313" key="2">
    <source>
        <dbReference type="EMBL" id="AOM77422.1"/>
    </source>
</evidence>
<proteinExistence type="predicted"/>
<dbReference type="CDD" id="cd07996">
    <property type="entry name" value="WGR_MMR_like"/>
    <property type="match status" value="1"/>
</dbReference>
<dbReference type="SUPFAM" id="SSF142921">
    <property type="entry name" value="WGR domain-like"/>
    <property type="match status" value="1"/>
</dbReference>
<dbReference type="SMART" id="SM00773">
    <property type="entry name" value="WGR"/>
    <property type="match status" value="1"/>
</dbReference>
<dbReference type="Gene3D" id="2.20.140.10">
    <property type="entry name" value="WGR domain"/>
    <property type="match status" value="1"/>
</dbReference>
<dbReference type="Pfam" id="PF05406">
    <property type="entry name" value="WGR"/>
    <property type="match status" value="1"/>
</dbReference>
<dbReference type="InterPro" id="IPR045472">
    <property type="entry name" value="DUF6493"/>
</dbReference>
<dbReference type="InterPro" id="IPR049809">
    <property type="entry name" value="YehF/YfeS-like_WGR"/>
</dbReference>
<gene>
    <name evidence="2" type="ORF">BFS30_09725</name>
</gene>
<dbReference type="RefSeq" id="WP_069379112.1">
    <property type="nucleotide sequence ID" value="NZ_CP017141.1"/>
</dbReference>
<keyword evidence="3" id="KW-1185">Reference proteome</keyword>
<organism evidence="2 3">
    <name type="scientific">Pedobacter steynii</name>
    <dbReference type="NCBI Taxonomy" id="430522"/>
    <lineage>
        <taxon>Bacteria</taxon>
        <taxon>Pseudomonadati</taxon>
        <taxon>Bacteroidota</taxon>
        <taxon>Sphingobacteriia</taxon>
        <taxon>Sphingobacteriales</taxon>
        <taxon>Sphingobacteriaceae</taxon>
        <taxon>Pedobacter</taxon>
    </lineage>
</organism>
<dbReference type="InterPro" id="IPR056726">
    <property type="entry name" value="DUF7824"/>
</dbReference>
<dbReference type="EMBL" id="CP017141">
    <property type="protein sequence ID" value="AOM77422.1"/>
    <property type="molecule type" value="Genomic_DNA"/>
</dbReference>
<dbReference type="Pfam" id="PF20103">
    <property type="entry name" value="DUF6493"/>
    <property type="match status" value="1"/>
</dbReference>
<dbReference type="OrthoDB" id="6629398at2"/>
<dbReference type="PANTHER" id="PTHR30634">
    <property type="entry name" value="OUTER MEMBRANE LOLAB LIPOPROTEIN INSERTION APPARATUS"/>
    <property type="match status" value="1"/>
</dbReference>
<evidence type="ECO:0000259" key="1">
    <source>
        <dbReference type="PROSITE" id="PS51977"/>
    </source>
</evidence>
<dbReference type="Proteomes" id="UP000094313">
    <property type="component" value="Chromosome"/>
</dbReference>
<dbReference type="InterPro" id="IPR050458">
    <property type="entry name" value="LolB"/>
</dbReference>
<feature type="domain" description="WGR" evidence="1">
    <location>
        <begin position="1"/>
        <end position="83"/>
    </location>
</feature>
<dbReference type="Pfam" id="PF25149">
    <property type="entry name" value="DUF7825"/>
    <property type="match status" value="1"/>
</dbReference>
<dbReference type="PANTHER" id="PTHR30634:SF13">
    <property type="entry name" value="PROTEIN YEHF"/>
    <property type="match status" value="1"/>
</dbReference>